<reference evidence="1 2" key="1">
    <citation type="submission" date="2017-08" db="EMBL/GenBank/DDBJ databases">
        <title>The whole genome shortgun sequences of strain Leeuwenhoekiella nanhaiensis G18 from the South China Sea.</title>
        <authorList>
            <person name="Liu Q."/>
        </authorList>
    </citation>
    <scope>NUCLEOTIDE SEQUENCE [LARGE SCALE GENOMIC DNA]</scope>
    <source>
        <strain evidence="1 2">G18</strain>
    </source>
</reference>
<dbReference type="AlphaFoldDB" id="A0A2G1VVW1"/>
<accession>A0A2G1VVW1</accession>
<gene>
    <name evidence="1" type="ORF">CJ305_01315</name>
</gene>
<evidence type="ECO:0000313" key="2">
    <source>
        <dbReference type="Proteomes" id="UP000229433"/>
    </source>
</evidence>
<sequence>MKQIFYVVVALFMYTQVNSQTLEETSDYLEYIIEENPPFQGMSTEFKVVNTSDGDRFTYVIELREGDKILNSKTSLVYLSEIKNIILDVANYEGHVKYQLRIGLKADKLNSFAVAYGNSMNAVPIDELVIALPNNEVLANKIKSALMHLFKLKNLKVSDLNMF</sequence>
<organism evidence="1 2">
    <name type="scientific">Leeuwenhoekiella nanhaiensis</name>
    <dbReference type="NCBI Taxonomy" id="1655491"/>
    <lineage>
        <taxon>Bacteria</taxon>
        <taxon>Pseudomonadati</taxon>
        <taxon>Bacteroidota</taxon>
        <taxon>Flavobacteriia</taxon>
        <taxon>Flavobacteriales</taxon>
        <taxon>Flavobacteriaceae</taxon>
        <taxon>Leeuwenhoekiella</taxon>
    </lineage>
</organism>
<name>A0A2G1VVW1_9FLAO</name>
<keyword evidence="2" id="KW-1185">Reference proteome</keyword>
<protein>
    <submittedName>
        <fullName evidence="1">Uncharacterized protein</fullName>
    </submittedName>
</protein>
<dbReference type="EMBL" id="NQXA01000001">
    <property type="protein sequence ID" value="PHQ30894.1"/>
    <property type="molecule type" value="Genomic_DNA"/>
</dbReference>
<evidence type="ECO:0000313" key="1">
    <source>
        <dbReference type="EMBL" id="PHQ30894.1"/>
    </source>
</evidence>
<dbReference type="Proteomes" id="UP000229433">
    <property type="component" value="Unassembled WGS sequence"/>
</dbReference>
<proteinExistence type="predicted"/>
<dbReference type="RefSeq" id="WP_099644433.1">
    <property type="nucleotide sequence ID" value="NZ_KZ319287.1"/>
</dbReference>
<comment type="caution">
    <text evidence="1">The sequence shown here is derived from an EMBL/GenBank/DDBJ whole genome shotgun (WGS) entry which is preliminary data.</text>
</comment>